<dbReference type="Pfam" id="PF11563">
    <property type="entry name" value="Protoglobin"/>
    <property type="match status" value="1"/>
</dbReference>
<accession>A0A1Y0EA00</accession>
<dbReference type="InterPro" id="IPR004089">
    <property type="entry name" value="MCPsignal_dom"/>
</dbReference>
<dbReference type="InterPro" id="IPR039379">
    <property type="entry name" value="Protoglobin_sensor_dom"/>
</dbReference>
<evidence type="ECO:0000256" key="1">
    <source>
        <dbReference type="ARBA" id="ARBA00004370"/>
    </source>
</evidence>
<dbReference type="RefSeq" id="WP_087206562.1">
    <property type="nucleotide sequence ID" value="NZ_CP021431.1"/>
</dbReference>
<dbReference type="Gene3D" id="1.10.287.950">
    <property type="entry name" value="Methyl-accepting chemotaxis protein"/>
    <property type="match status" value="1"/>
</dbReference>
<evidence type="ECO:0000259" key="5">
    <source>
        <dbReference type="PROSITE" id="PS50111"/>
    </source>
</evidence>
<evidence type="ECO:0000313" key="7">
    <source>
        <dbReference type="Proteomes" id="UP000195273"/>
    </source>
</evidence>
<evidence type="ECO:0000256" key="2">
    <source>
        <dbReference type="ARBA" id="ARBA00022500"/>
    </source>
</evidence>
<dbReference type="Proteomes" id="UP000195273">
    <property type="component" value="Chromosome"/>
</dbReference>
<dbReference type="EMBL" id="CP021431">
    <property type="protein sequence ID" value="ARU00328.1"/>
    <property type="molecule type" value="Genomic_DNA"/>
</dbReference>
<dbReference type="GO" id="GO:0007165">
    <property type="term" value="P:signal transduction"/>
    <property type="evidence" value="ECO:0007669"/>
    <property type="project" value="UniProtKB-KW"/>
</dbReference>
<organism evidence="6 7">
    <name type="scientific">Yoonia vestfoldensis</name>
    <dbReference type="NCBI Taxonomy" id="245188"/>
    <lineage>
        <taxon>Bacteria</taxon>
        <taxon>Pseudomonadati</taxon>
        <taxon>Pseudomonadota</taxon>
        <taxon>Alphaproteobacteria</taxon>
        <taxon>Rhodobacterales</taxon>
        <taxon>Paracoccaceae</taxon>
        <taxon>Yoonia</taxon>
    </lineage>
</organism>
<dbReference type="GO" id="GO:0016020">
    <property type="term" value="C:membrane"/>
    <property type="evidence" value="ECO:0007669"/>
    <property type="project" value="UniProtKB-SubCell"/>
</dbReference>
<dbReference type="CDD" id="cd11386">
    <property type="entry name" value="MCP_signal"/>
    <property type="match status" value="1"/>
</dbReference>
<sequence>MSDTVDQVLTKFDLDRDSVRTAGLHVLPLLDQVLDHFYDFAASDGDTLQFFSDRALMAHARHEQKRHWALLLSGRFDQAYLTSADRLGRVHFDIQVPFLLYISGYSHATSQIQSLLLGNARGVTRAARRAQLAHVLPLLTRVFGLDMHYVIKAYFAAQTDEQTRAFDHIRTGIDRAQAIPDPTASGYPARYDDIRLAFNGLIGTFRDVLGRIQTASATIDQHAQEMTVAAEDLSRRTETQAATLEQTAAAVEQITVTVRSSAAATVETDQVVAQAQNNAVRGNDVVQQSVQMMRDIAQASAQITAIVTVIDDMAFQTNLLALNAGVEAARAGDAGRGFAVVASEVRNLAQRASESAKEIKVLIQRSTDLVDHGVQLADQAGAALGSIVTEVGRASVLMSQVASSSQEQSTGLSEIATGVAQLDQVTQHNAAMAEQTAAAITSMQHSARALTQLVNEFVQQDLTRAGAAAARAA</sequence>
<dbReference type="GO" id="GO:0020037">
    <property type="term" value="F:heme binding"/>
    <property type="evidence" value="ECO:0007669"/>
    <property type="project" value="InterPro"/>
</dbReference>
<dbReference type="Pfam" id="PF00015">
    <property type="entry name" value="MCPsignal"/>
    <property type="match status" value="1"/>
</dbReference>
<proteinExistence type="inferred from homology"/>
<dbReference type="GO" id="GO:0006935">
    <property type="term" value="P:chemotaxis"/>
    <property type="evidence" value="ECO:0007669"/>
    <property type="project" value="UniProtKB-KW"/>
</dbReference>
<keyword evidence="2" id="KW-0145">Chemotaxis</keyword>
<dbReference type="CDD" id="cd01068">
    <property type="entry name" value="globin_sensor"/>
    <property type="match status" value="1"/>
</dbReference>
<dbReference type="FunFam" id="1.10.287.950:FF:000001">
    <property type="entry name" value="Methyl-accepting chemotaxis sensory transducer"/>
    <property type="match status" value="1"/>
</dbReference>
<keyword evidence="7" id="KW-1185">Reference proteome</keyword>
<dbReference type="PRINTS" id="PR00260">
    <property type="entry name" value="CHEMTRNSDUCR"/>
</dbReference>
<dbReference type="STRING" id="1122181.GCA_000382265_00792"/>
<reference evidence="6 7" key="1">
    <citation type="submission" date="2017-05" db="EMBL/GenBank/DDBJ databases">
        <title>Genome Sequence of Loktanella vestfoldensis Strain SMR4r Isolated from a Culture of the Diatom Skeletonema marinoi.</title>
        <authorList>
            <person name="Topel M."/>
            <person name="Pinder M.I.M."/>
            <person name="Johansson O.N."/>
            <person name="Kourtchenko O."/>
            <person name="Godhe A."/>
            <person name="Clarke A.K."/>
        </authorList>
    </citation>
    <scope>NUCLEOTIDE SEQUENCE [LARGE SCALE GENOMIC DNA]</scope>
    <source>
        <strain evidence="6 7">SMR4r</strain>
    </source>
</reference>
<dbReference type="InterPro" id="IPR004090">
    <property type="entry name" value="Chemotax_Me-accpt_rcpt"/>
</dbReference>
<dbReference type="Gene3D" id="1.10.490.10">
    <property type="entry name" value="Globins"/>
    <property type="match status" value="1"/>
</dbReference>
<name>A0A1Y0EA00_9RHOB</name>
<dbReference type="GO" id="GO:0019825">
    <property type="term" value="F:oxygen binding"/>
    <property type="evidence" value="ECO:0007669"/>
    <property type="project" value="InterPro"/>
</dbReference>
<dbReference type="KEGG" id="lvs:LOKVESSMR4R_00999"/>
<gene>
    <name evidence="6" type="primary">tsr</name>
    <name evidence="6" type="ORF">LOKVESSMR4R_00999</name>
</gene>
<dbReference type="InterPro" id="IPR051310">
    <property type="entry name" value="MCP_chemotaxis"/>
</dbReference>
<protein>
    <submittedName>
        <fullName evidence="6">Methyl-accepting chemotaxis protein I</fullName>
    </submittedName>
</protein>
<dbReference type="SMART" id="SM00283">
    <property type="entry name" value="MA"/>
    <property type="match status" value="1"/>
</dbReference>
<dbReference type="PANTHER" id="PTHR43531">
    <property type="entry name" value="PROTEIN ICFG"/>
    <property type="match status" value="1"/>
</dbReference>
<dbReference type="InterPro" id="IPR009050">
    <property type="entry name" value="Globin-like_sf"/>
</dbReference>
<dbReference type="PROSITE" id="PS50111">
    <property type="entry name" value="CHEMOTAXIS_TRANSDUC_2"/>
    <property type="match status" value="1"/>
</dbReference>
<dbReference type="PANTHER" id="PTHR43531:SF11">
    <property type="entry name" value="METHYL-ACCEPTING CHEMOTAXIS PROTEIN 3"/>
    <property type="match status" value="1"/>
</dbReference>
<dbReference type="InterPro" id="IPR044398">
    <property type="entry name" value="Globin-sensor_dom"/>
</dbReference>
<dbReference type="AlphaFoldDB" id="A0A1Y0EA00"/>
<dbReference type="InterPro" id="IPR012292">
    <property type="entry name" value="Globin/Proto"/>
</dbReference>
<evidence type="ECO:0000256" key="4">
    <source>
        <dbReference type="PROSITE-ProRule" id="PRU00284"/>
    </source>
</evidence>
<evidence type="ECO:0000313" key="6">
    <source>
        <dbReference type="EMBL" id="ARU00328.1"/>
    </source>
</evidence>
<dbReference type="SUPFAM" id="SSF46458">
    <property type="entry name" value="Globin-like"/>
    <property type="match status" value="1"/>
</dbReference>
<comment type="subcellular location">
    <subcellularLocation>
        <location evidence="1">Membrane</location>
    </subcellularLocation>
</comment>
<dbReference type="OrthoDB" id="4514964at2"/>
<dbReference type="GO" id="GO:0004888">
    <property type="term" value="F:transmembrane signaling receptor activity"/>
    <property type="evidence" value="ECO:0007669"/>
    <property type="project" value="InterPro"/>
</dbReference>
<comment type="similarity">
    <text evidence="3">Belongs to the methyl-accepting chemotaxis (MCP) protein family.</text>
</comment>
<evidence type="ECO:0000256" key="3">
    <source>
        <dbReference type="ARBA" id="ARBA00029447"/>
    </source>
</evidence>
<keyword evidence="4" id="KW-0807">Transducer</keyword>
<feature type="domain" description="Methyl-accepting transducer" evidence="5">
    <location>
        <begin position="215"/>
        <end position="444"/>
    </location>
</feature>
<dbReference type="SUPFAM" id="SSF58104">
    <property type="entry name" value="Methyl-accepting chemotaxis protein (MCP) signaling domain"/>
    <property type="match status" value="1"/>
</dbReference>